<dbReference type="Proteomes" id="UP000186341">
    <property type="component" value="Unassembled WGS sequence"/>
</dbReference>
<accession>A0A1U7NE28</accession>
<dbReference type="AlphaFoldDB" id="A0A1U7NE28"/>
<dbReference type="RefSeq" id="WP_075820702.1">
    <property type="nucleotide sequence ID" value="NZ_CAPNHH010000114.1"/>
</dbReference>
<sequence length="478" mass="52019">MDFDVLIIGAGITGSAIARELAKTDLAIGVLEKESDICEGTTKANSGIAHAGYDAIPGTLKAKLNVQGSKMMKQLSLDLGFDYINNGSLVLCFDENGRAKIQEIYERGLKNGVEDLQILEKEEILKKEPNVSEQVVCALYAPTAGIVDPFTMNAAFAENAADNGVTFIFDEPATEIQRTSDGWLVNGKYSAKAIINAAGVYADQIHNLVSDEQMTIRPRRGQYFLLDKAAGNKTKMTLFQLPTIAGKGVLVAPTCHGNLIVGPTAEFVEDKEELNTTAQGLSEVRSKAVLTIPDLPFNQVITSFSGLRAVPEHEDFVIEESVPGFIDVAGVESPGLTSAPAIGVMVADMVRNLLNPEDRPDFNPYRKGFINVNDLTKEQWNQLIKEDPEYGKIICRCETVTAGQIRDTLRRSVPARTLDGVKRRVRAGMGRCQSGFCSPKTMEIIAEETGIPLDQVKKSGLNSTIITGNDKEKAEYDR</sequence>
<evidence type="ECO:0000313" key="4">
    <source>
        <dbReference type="Proteomes" id="UP000186341"/>
    </source>
</evidence>
<gene>
    <name evidence="3" type="ORF">BO222_10135</name>
</gene>
<organism evidence="3 4">
    <name type="scientific">Ileibacterium valens</name>
    <dbReference type="NCBI Taxonomy" id="1862668"/>
    <lineage>
        <taxon>Bacteria</taxon>
        <taxon>Bacillati</taxon>
        <taxon>Bacillota</taxon>
        <taxon>Erysipelotrichia</taxon>
        <taxon>Erysipelotrichales</taxon>
        <taxon>Erysipelotrichaceae</taxon>
        <taxon>Ileibacterium</taxon>
    </lineage>
</organism>
<dbReference type="InterPro" id="IPR036188">
    <property type="entry name" value="FAD/NAD-bd_sf"/>
</dbReference>
<comment type="caution">
    <text evidence="3">The sequence shown here is derived from an EMBL/GenBank/DDBJ whole genome shotgun (WGS) entry which is preliminary data.</text>
</comment>
<dbReference type="CDD" id="cd19946">
    <property type="entry name" value="GlpA-like_Fer2_BFD-like"/>
    <property type="match status" value="1"/>
</dbReference>
<evidence type="ECO:0000259" key="2">
    <source>
        <dbReference type="Pfam" id="PF04324"/>
    </source>
</evidence>
<dbReference type="EMBL" id="MPJW01000195">
    <property type="protein sequence ID" value="OLU37639.1"/>
    <property type="molecule type" value="Genomic_DNA"/>
</dbReference>
<dbReference type="SUPFAM" id="SSF54373">
    <property type="entry name" value="FAD-linked reductases, C-terminal domain"/>
    <property type="match status" value="1"/>
</dbReference>
<keyword evidence="4" id="KW-1185">Reference proteome</keyword>
<evidence type="ECO:0000259" key="1">
    <source>
        <dbReference type="Pfam" id="PF01266"/>
    </source>
</evidence>
<dbReference type="InterPro" id="IPR052745">
    <property type="entry name" value="G3P_Oxidase/Oxidoreductase"/>
</dbReference>
<dbReference type="PANTHER" id="PTHR42720:SF1">
    <property type="entry name" value="GLYCEROL 3-PHOSPHATE OXIDASE"/>
    <property type="match status" value="1"/>
</dbReference>
<dbReference type="Gene3D" id="3.30.9.10">
    <property type="entry name" value="D-Amino Acid Oxidase, subunit A, domain 2"/>
    <property type="match status" value="1"/>
</dbReference>
<dbReference type="Gene3D" id="3.50.50.60">
    <property type="entry name" value="FAD/NAD(P)-binding domain"/>
    <property type="match status" value="1"/>
</dbReference>
<protein>
    <submittedName>
        <fullName evidence="3">FAD/NAD(P)-binding oxidoreductase</fullName>
    </submittedName>
</protein>
<name>A0A1U7NE28_9FIRM</name>
<dbReference type="Gene3D" id="1.10.10.1100">
    <property type="entry name" value="BFD-like [2Fe-2S]-binding domain"/>
    <property type="match status" value="1"/>
</dbReference>
<feature type="domain" description="FAD dependent oxidoreductase" evidence="1">
    <location>
        <begin position="4"/>
        <end position="349"/>
    </location>
</feature>
<dbReference type="PANTHER" id="PTHR42720">
    <property type="entry name" value="GLYCEROL-3-PHOSPHATE DEHYDROGENASE"/>
    <property type="match status" value="1"/>
</dbReference>
<feature type="domain" description="BFD-like [2Fe-2S]-binding" evidence="2">
    <location>
        <begin position="393"/>
        <end position="447"/>
    </location>
</feature>
<dbReference type="InterPro" id="IPR041854">
    <property type="entry name" value="BFD-like_2Fe2S-bd_dom_sf"/>
</dbReference>
<proteinExistence type="predicted"/>
<dbReference type="Pfam" id="PF04324">
    <property type="entry name" value="Fer2_BFD"/>
    <property type="match status" value="1"/>
</dbReference>
<dbReference type="InterPro" id="IPR006076">
    <property type="entry name" value="FAD-dep_OxRdtase"/>
</dbReference>
<dbReference type="InterPro" id="IPR007419">
    <property type="entry name" value="BFD-like_2Fe2S-bd_dom"/>
</dbReference>
<dbReference type="GeneID" id="82203512"/>
<dbReference type="OrthoDB" id="9801699at2"/>
<dbReference type="Pfam" id="PF01266">
    <property type="entry name" value="DAO"/>
    <property type="match status" value="1"/>
</dbReference>
<reference evidence="3 4" key="1">
    <citation type="submission" date="2016-11" db="EMBL/GenBank/DDBJ databases">
        <title>Description of two novel members of the family Erysipelotrichaceae: Ileibacterium lipovorans gen. nov., sp. nov. and Dubosiella newyorkensis, gen. nov., sp. nov.</title>
        <authorList>
            <person name="Cox L.M."/>
            <person name="Sohn J."/>
            <person name="Tyrrell K.L."/>
            <person name="Citron D.M."/>
            <person name="Lawson P.A."/>
            <person name="Patel N.B."/>
            <person name="Iizumi T."/>
            <person name="Perez-Perez G.I."/>
            <person name="Goldstein E.J."/>
            <person name="Blaser M.J."/>
        </authorList>
    </citation>
    <scope>NUCLEOTIDE SEQUENCE [LARGE SCALE GENOMIC DNA]</scope>
    <source>
        <strain evidence="3 4">NYU-BL-A3</strain>
    </source>
</reference>
<evidence type="ECO:0000313" key="3">
    <source>
        <dbReference type="EMBL" id="OLU37639.1"/>
    </source>
</evidence>
<dbReference type="SUPFAM" id="SSF51905">
    <property type="entry name" value="FAD/NAD(P)-binding domain"/>
    <property type="match status" value="1"/>
</dbReference>